<keyword evidence="1" id="KW-1133">Transmembrane helix</keyword>
<feature type="non-terminal residue" evidence="2">
    <location>
        <position position="1"/>
    </location>
</feature>
<keyword evidence="1" id="KW-0812">Transmembrane</keyword>
<protein>
    <submittedName>
        <fullName evidence="2">Uncharacterized protein</fullName>
    </submittedName>
</protein>
<dbReference type="Proteomes" id="UP000265520">
    <property type="component" value="Unassembled WGS sequence"/>
</dbReference>
<dbReference type="EMBL" id="LXQA010066348">
    <property type="protein sequence ID" value="MCI07702.1"/>
    <property type="molecule type" value="Genomic_DNA"/>
</dbReference>
<proteinExistence type="predicted"/>
<evidence type="ECO:0000313" key="2">
    <source>
        <dbReference type="EMBL" id="MCI07702.1"/>
    </source>
</evidence>
<reference evidence="2 3" key="1">
    <citation type="journal article" date="2018" name="Front. Plant Sci.">
        <title>Red Clover (Trifolium pratense) and Zigzag Clover (T. medium) - A Picture of Genomic Similarities and Differences.</title>
        <authorList>
            <person name="Dluhosova J."/>
            <person name="Istvanek J."/>
            <person name="Nedelnik J."/>
            <person name="Repkova J."/>
        </authorList>
    </citation>
    <scope>NUCLEOTIDE SEQUENCE [LARGE SCALE GENOMIC DNA]</scope>
    <source>
        <strain evidence="3">cv. 10/8</strain>
        <tissue evidence="2">Leaf</tissue>
    </source>
</reference>
<accession>A0A392P7K5</accession>
<name>A0A392P7K5_9FABA</name>
<organism evidence="2 3">
    <name type="scientific">Trifolium medium</name>
    <dbReference type="NCBI Taxonomy" id="97028"/>
    <lineage>
        <taxon>Eukaryota</taxon>
        <taxon>Viridiplantae</taxon>
        <taxon>Streptophyta</taxon>
        <taxon>Embryophyta</taxon>
        <taxon>Tracheophyta</taxon>
        <taxon>Spermatophyta</taxon>
        <taxon>Magnoliopsida</taxon>
        <taxon>eudicotyledons</taxon>
        <taxon>Gunneridae</taxon>
        <taxon>Pentapetalae</taxon>
        <taxon>rosids</taxon>
        <taxon>fabids</taxon>
        <taxon>Fabales</taxon>
        <taxon>Fabaceae</taxon>
        <taxon>Papilionoideae</taxon>
        <taxon>50 kb inversion clade</taxon>
        <taxon>NPAAA clade</taxon>
        <taxon>Hologalegina</taxon>
        <taxon>IRL clade</taxon>
        <taxon>Trifolieae</taxon>
        <taxon>Trifolium</taxon>
    </lineage>
</organism>
<keyword evidence="1" id="KW-0472">Membrane</keyword>
<evidence type="ECO:0000256" key="1">
    <source>
        <dbReference type="SAM" id="Phobius"/>
    </source>
</evidence>
<sequence length="106" mass="11714">SCSDDALLHKQSITSIVLPLLASSMVLVYFNALTYTHEILMPYMHKVHDLHIDGKPVYSADEVSKARDTDGVVGPLRRSSRLSVFIATILTKVVALSDVFKKDPKS</sequence>
<dbReference type="AlphaFoldDB" id="A0A392P7K5"/>
<evidence type="ECO:0000313" key="3">
    <source>
        <dbReference type="Proteomes" id="UP000265520"/>
    </source>
</evidence>
<feature type="transmembrane region" description="Helical" evidence="1">
    <location>
        <begin position="12"/>
        <end position="32"/>
    </location>
</feature>
<comment type="caution">
    <text evidence="2">The sequence shown here is derived from an EMBL/GenBank/DDBJ whole genome shotgun (WGS) entry which is preliminary data.</text>
</comment>
<keyword evidence="3" id="KW-1185">Reference proteome</keyword>